<evidence type="ECO:0000313" key="2">
    <source>
        <dbReference type="EMBL" id="KFG37866.1"/>
    </source>
</evidence>
<comment type="caution">
    <text evidence="2">The sequence shown here is derived from an EMBL/GenBank/DDBJ whole genome shotgun (WGS) entry which is preliminary data.</text>
</comment>
<evidence type="ECO:0000313" key="3">
    <source>
        <dbReference type="Proteomes" id="UP000028837"/>
    </source>
</evidence>
<dbReference type="EMBL" id="AHZU02000976">
    <property type="protein sequence ID" value="KFG37866.1"/>
    <property type="molecule type" value="Genomic_DNA"/>
</dbReference>
<dbReference type="VEuPathDB" id="ToxoDB:TGDOM2_203470"/>
<feature type="region of interest" description="Disordered" evidence="1">
    <location>
        <begin position="127"/>
        <end position="160"/>
    </location>
</feature>
<dbReference type="AlphaFoldDB" id="A0A086K0E8"/>
<sequence length="191" mass="21007">MKKIPPGGDNEERSSETFLFTFQTLASSTEKIPVSTCGAEIRFFPGRDACALCRLPEPWREEGGSPPALAACLASSSCSRFSPVSLNSFAKSGDCLAQLRPPTHAAEKRTAGGSFVEVLRAEKTFEKKSRASRGENTREKRQVDEQSKQGRPSGRACGRGSQLETRFLFFPGDENDNFWTKSAKSSFLRRS</sequence>
<name>A0A086K0E8_TOXGO</name>
<evidence type="ECO:0000256" key="1">
    <source>
        <dbReference type="SAM" id="MobiDB-lite"/>
    </source>
</evidence>
<accession>A0A086K0E8</accession>
<feature type="compositionally biased region" description="Basic and acidic residues" evidence="1">
    <location>
        <begin position="127"/>
        <end position="148"/>
    </location>
</feature>
<protein>
    <submittedName>
        <fullName evidence="2">Uncharacterized protein</fullName>
    </submittedName>
</protein>
<organism evidence="2 3">
    <name type="scientific">Toxoplasma gondii GAB2-2007-GAL-DOM2</name>
    <dbReference type="NCBI Taxonomy" id="1130820"/>
    <lineage>
        <taxon>Eukaryota</taxon>
        <taxon>Sar</taxon>
        <taxon>Alveolata</taxon>
        <taxon>Apicomplexa</taxon>
        <taxon>Conoidasida</taxon>
        <taxon>Coccidia</taxon>
        <taxon>Eucoccidiorida</taxon>
        <taxon>Eimeriorina</taxon>
        <taxon>Sarcocystidae</taxon>
        <taxon>Toxoplasma</taxon>
    </lineage>
</organism>
<proteinExistence type="predicted"/>
<dbReference type="Proteomes" id="UP000028837">
    <property type="component" value="Unassembled WGS sequence"/>
</dbReference>
<gene>
    <name evidence="2" type="ORF">TGDOM2_203470</name>
</gene>
<reference evidence="2 3" key="1">
    <citation type="submission" date="2014-02" db="EMBL/GenBank/DDBJ databases">
        <authorList>
            <person name="Sibley D."/>
            <person name="Venepally P."/>
            <person name="Karamycheva S."/>
            <person name="Hadjithomas M."/>
            <person name="Khan A."/>
            <person name="Brunk B."/>
            <person name="Roos D."/>
            <person name="Caler E."/>
            <person name="Lorenzi H."/>
        </authorList>
    </citation>
    <scope>NUCLEOTIDE SEQUENCE [LARGE SCALE GENOMIC DNA]</scope>
    <source>
        <strain evidence="2 3">GAB2-2007-GAL-DOM2</strain>
    </source>
</reference>